<sequence length="321" mass="37414">MSYKHITINERCCIVEYLNLGWSLSKIAKELNRNKSSISREIKRNNLNGRYKAHVAQDKYENRRVKCKPHGKIANASLVNYVQEKLNNHWSPEQISGRLKLEFNKQIISFSTIYSWLYKGILEHCSVDLLRRKGKSLKPRETRGKFNIGKTISQRPKDVRKRLDIGHWELDTIVSSRGKSKACLSTFVERKTRLTKIRIMQNRKASTFNEHCIIALGKFGRNNLKSLTVDRGKEFAGYLELENKLDLDVYFADAYSSWQRGTNENTNGLIREFFPKKFDFSTINQNHVDIVEDILNNRPRKCLGYKTPLEAFNEEQAKCCT</sequence>
<proteinExistence type="inferred from homology"/>
<dbReference type="InterPro" id="IPR025246">
    <property type="entry name" value="IS30-like_HTH"/>
</dbReference>
<keyword evidence="3" id="KW-0815">Transposition</keyword>
<dbReference type="OrthoDB" id="9776104at2"/>
<dbReference type="PROSITE" id="PS01043">
    <property type="entry name" value="TRANSPOSASE_IS30"/>
    <property type="match status" value="1"/>
</dbReference>
<dbReference type="GO" id="GO:0003677">
    <property type="term" value="F:DNA binding"/>
    <property type="evidence" value="ECO:0007669"/>
    <property type="project" value="UniProtKB-KW"/>
</dbReference>
<dbReference type="GO" id="GO:0004803">
    <property type="term" value="F:transposase activity"/>
    <property type="evidence" value="ECO:0007669"/>
    <property type="project" value="InterPro"/>
</dbReference>
<keyword evidence="5" id="KW-0233">DNA recombination</keyword>
<dbReference type="SUPFAM" id="SSF53098">
    <property type="entry name" value="Ribonuclease H-like"/>
    <property type="match status" value="1"/>
</dbReference>
<protein>
    <submittedName>
        <fullName evidence="7">Transposase, IS30 family</fullName>
    </submittedName>
</protein>
<evidence type="ECO:0000256" key="2">
    <source>
        <dbReference type="ARBA" id="ARBA00006363"/>
    </source>
</evidence>
<dbReference type="GO" id="GO:0006313">
    <property type="term" value="P:DNA transposition"/>
    <property type="evidence" value="ECO:0007669"/>
    <property type="project" value="InterPro"/>
</dbReference>
<dbReference type="EMBL" id="CYZV01000027">
    <property type="protein sequence ID" value="CUO49940.1"/>
    <property type="molecule type" value="Genomic_DNA"/>
</dbReference>
<comment type="function">
    <text evidence="1">Required for the transposition of the insertion element.</text>
</comment>
<evidence type="ECO:0000259" key="6">
    <source>
        <dbReference type="PROSITE" id="PS50994"/>
    </source>
</evidence>
<dbReference type="RefSeq" id="WP_042403103.1">
    <property type="nucleotide sequence ID" value="NZ_CYZV01000027.1"/>
</dbReference>
<dbReference type="InterPro" id="IPR001584">
    <property type="entry name" value="Integrase_cat-core"/>
</dbReference>
<dbReference type="GO" id="GO:0015074">
    <property type="term" value="P:DNA integration"/>
    <property type="evidence" value="ECO:0007669"/>
    <property type="project" value="InterPro"/>
</dbReference>
<evidence type="ECO:0000313" key="8">
    <source>
        <dbReference type="Proteomes" id="UP000095558"/>
    </source>
</evidence>
<dbReference type="InterPro" id="IPR009057">
    <property type="entry name" value="Homeodomain-like_sf"/>
</dbReference>
<keyword evidence="4" id="KW-0238">DNA-binding</keyword>
<reference evidence="7 8" key="1">
    <citation type="submission" date="2015-09" db="EMBL/GenBank/DDBJ databases">
        <authorList>
            <consortium name="Pathogen Informatics"/>
        </authorList>
    </citation>
    <scope>NUCLEOTIDE SEQUENCE [LARGE SCALE GENOMIC DNA]</scope>
    <source>
        <strain evidence="7 8">2789STDY5834855</strain>
    </source>
</reference>
<dbReference type="AlphaFoldDB" id="A0A174FN61"/>
<dbReference type="Gene3D" id="1.10.10.60">
    <property type="entry name" value="Homeodomain-like"/>
    <property type="match status" value="1"/>
</dbReference>
<evidence type="ECO:0000256" key="3">
    <source>
        <dbReference type="ARBA" id="ARBA00022578"/>
    </source>
</evidence>
<dbReference type="Pfam" id="PF13936">
    <property type="entry name" value="HTH_38"/>
    <property type="match status" value="1"/>
</dbReference>
<dbReference type="GO" id="GO:0005829">
    <property type="term" value="C:cytosol"/>
    <property type="evidence" value="ECO:0007669"/>
    <property type="project" value="TreeGrafter"/>
</dbReference>
<evidence type="ECO:0000256" key="5">
    <source>
        <dbReference type="ARBA" id="ARBA00023172"/>
    </source>
</evidence>
<dbReference type="InterPro" id="IPR001598">
    <property type="entry name" value="Transposase_IS30_CS"/>
</dbReference>
<feature type="domain" description="Integrase catalytic" evidence="6">
    <location>
        <begin position="152"/>
        <end position="316"/>
    </location>
</feature>
<dbReference type="InterPro" id="IPR053392">
    <property type="entry name" value="Transposase_IS30-like"/>
</dbReference>
<dbReference type="NCBIfam" id="NF033563">
    <property type="entry name" value="transpos_IS30"/>
    <property type="match status" value="1"/>
</dbReference>
<dbReference type="GeneID" id="83013524"/>
<dbReference type="PANTHER" id="PTHR10948:SF23">
    <property type="entry name" value="TRANSPOSASE INSI FOR INSERTION SEQUENCE ELEMENT IS30A-RELATED"/>
    <property type="match status" value="1"/>
</dbReference>
<dbReference type="InterPro" id="IPR012337">
    <property type="entry name" value="RNaseH-like_sf"/>
</dbReference>
<dbReference type="STRING" id="84024.ERS852471_01552"/>
<evidence type="ECO:0000313" key="7">
    <source>
        <dbReference type="EMBL" id="CUO49940.1"/>
    </source>
</evidence>
<dbReference type="InterPro" id="IPR051917">
    <property type="entry name" value="Transposase-Integrase"/>
</dbReference>
<dbReference type="Gene3D" id="3.30.420.10">
    <property type="entry name" value="Ribonuclease H-like superfamily/Ribonuclease H"/>
    <property type="match status" value="1"/>
</dbReference>
<comment type="similarity">
    <text evidence="2">Belongs to the transposase IS30 family.</text>
</comment>
<organism evidence="7 8">
    <name type="scientific">Clostridium disporicum</name>
    <dbReference type="NCBI Taxonomy" id="84024"/>
    <lineage>
        <taxon>Bacteria</taxon>
        <taxon>Bacillati</taxon>
        <taxon>Bacillota</taxon>
        <taxon>Clostridia</taxon>
        <taxon>Eubacteriales</taxon>
        <taxon>Clostridiaceae</taxon>
        <taxon>Clostridium</taxon>
    </lineage>
</organism>
<dbReference type="SUPFAM" id="SSF46689">
    <property type="entry name" value="Homeodomain-like"/>
    <property type="match status" value="1"/>
</dbReference>
<dbReference type="InterPro" id="IPR036397">
    <property type="entry name" value="RNaseH_sf"/>
</dbReference>
<accession>A0A174FN61</accession>
<evidence type="ECO:0000256" key="1">
    <source>
        <dbReference type="ARBA" id="ARBA00002190"/>
    </source>
</evidence>
<dbReference type="PROSITE" id="PS50994">
    <property type="entry name" value="INTEGRASE"/>
    <property type="match status" value="1"/>
</dbReference>
<dbReference type="Proteomes" id="UP000095558">
    <property type="component" value="Unassembled WGS sequence"/>
</dbReference>
<gene>
    <name evidence="7" type="ORF">ERS852470_02524</name>
</gene>
<dbReference type="PANTHER" id="PTHR10948">
    <property type="entry name" value="TRANSPOSASE"/>
    <property type="match status" value="1"/>
</dbReference>
<name>A0A174FN61_9CLOT</name>
<evidence type="ECO:0000256" key="4">
    <source>
        <dbReference type="ARBA" id="ARBA00023125"/>
    </source>
</evidence>